<evidence type="ECO:0000256" key="1">
    <source>
        <dbReference type="SAM" id="Phobius"/>
    </source>
</evidence>
<organism evidence="2">
    <name type="scientific">marine metagenome</name>
    <dbReference type="NCBI Taxonomy" id="408172"/>
    <lineage>
        <taxon>unclassified sequences</taxon>
        <taxon>metagenomes</taxon>
        <taxon>ecological metagenomes</taxon>
    </lineage>
</organism>
<keyword evidence="1" id="KW-0472">Membrane</keyword>
<reference evidence="2" key="1">
    <citation type="submission" date="2018-05" db="EMBL/GenBank/DDBJ databases">
        <authorList>
            <person name="Lanie J.A."/>
            <person name="Ng W.-L."/>
            <person name="Kazmierczak K.M."/>
            <person name="Andrzejewski T.M."/>
            <person name="Davidsen T.M."/>
            <person name="Wayne K.J."/>
            <person name="Tettelin H."/>
            <person name="Glass J.I."/>
            <person name="Rusch D."/>
            <person name="Podicherti R."/>
            <person name="Tsui H.-C.T."/>
            <person name="Winkler M.E."/>
        </authorList>
    </citation>
    <scope>NUCLEOTIDE SEQUENCE</scope>
</reference>
<dbReference type="EMBL" id="UINC01007250">
    <property type="protein sequence ID" value="SVA32268.1"/>
    <property type="molecule type" value="Genomic_DNA"/>
</dbReference>
<accession>A0A381UXD3</accession>
<evidence type="ECO:0000313" key="2">
    <source>
        <dbReference type="EMBL" id="SVA32268.1"/>
    </source>
</evidence>
<dbReference type="AlphaFoldDB" id="A0A381UXD3"/>
<gene>
    <name evidence="2" type="ORF">METZ01_LOCUS85122</name>
</gene>
<name>A0A381UXD3_9ZZZZ</name>
<sequence>MPMRQLLGRKAVAMSLISMAPPRLLRLQLEIPAIPVLRARKALQVKLVRRALLALQVLQVLLAPLALLVLTARLVLTAPLAPLVPLVQLALLVLTARLALTGTTQGP</sequence>
<keyword evidence="1" id="KW-1133">Transmembrane helix</keyword>
<keyword evidence="1" id="KW-0812">Transmembrane</keyword>
<feature type="transmembrane region" description="Helical" evidence="1">
    <location>
        <begin position="51"/>
        <end position="74"/>
    </location>
</feature>
<proteinExistence type="predicted"/>
<feature type="transmembrane region" description="Helical" evidence="1">
    <location>
        <begin position="80"/>
        <end position="100"/>
    </location>
</feature>
<protein>
    <submittedName>
        <fullName evidence="2">Uncharacterized protein</fullName>
    </submittedName>
</protein>